<accession>A0A5J5L233</accession>
<keyword evidence="6 8" id="KW-1133">Transmembrane helix</keyword>
<dbReference type="RefSeq" id="WP_158032691.1">
    <property type="nucleotide sequence ID" value="NZ_ML708611.1"/>
</dbReference>
<evidence type="ECO:0000259" key="9">
    <source>
        <dbReference type="Pfam" id="PF00892"/>
    </source>
</evidence>
<evidence type="ECO:0000256" key="2">
    <source>
        <dbReference type="ARBA" id="ARBA00007362"/>
    </source>
</evidence>
<keyword evidence="11" id="KW-1185">Reference proteome</keyword>
<evidence type="ECO:0000256" key="4">
    <source>
        <dbReference type="ARBA" id="ARBA00022475"/>
    </source>
</evidence>
<proteinExistence type="inferred from homology"/>
<keyword evidence="3" id="KW-0813">Transport</keyword>
<dbReference type="EMBL" id="SZWF01000002">
    <property type="protein sequence ID" value="KAA9395265.1"/>
    <property type="molecule type" value="Genomic_DNA"/>
</dbReference>
<dbReference type="GO" id="GO:0005886">
    <property type="term" value="C:plasma membrane"/>
    <property type="evidence" value="ECO:0007669"/>
    <property type="project" value="UniProtKB-SubCell"/>
</dbReference>
<feature type="transmembrane region" description="Helical" evidence="8">
    <location>
        <begin position="111"/>
        <end position="128"/>
    </location>
</feature>
<dbReference type="InterPro" id="IPR004626">
    <property type="entry name" value="RarD"/>
</dbReference>
<dbReference type="Pfam" id="PF00892">
    <property type="entry name" value="EamA"/>
    <property type="match status" value="1"/>
</dbReference>
<evidence type="ECO:0000256" key="7">
    <source>
        <dbReference type="ARBA" id="ARBA00023136"/>
    </source>
</evidence>
<reference evidence="10 11" key="1">
    <citation type="submission" date="2019-05" db="EMBL/GenBank/DDBJ databases">
        <title>Kocuria coralli sp. nov., a novel actinobacterium isolated from coral reef seawater.</title>
        <authorList>
            <person name="Li J."/>
        </authorList>
    </citation>
    <scope>NUCLEOTIDE SEQUENCE [LARGE SCALE GENOMIC DNA]</scope>
    <source>
        <strain evidence="10 11">SCSIO 13007</strain>
    </source>
</reference>
<protein>
    <submittedName>
        <fullName evidence="10">EamA family transporter RarD</fullName>
    </submittedName>
</protein>
<keyword evidence="7 8" id="KW-0472">Membrane</keyword>
<feature type="transmembrane region" description="Helical" evidence="8">
    <location>
        <begin position="220"/>
        <end position="244"/>
    </location>
</feature>
<name>A0A5J5L233_9MICC</name>
<evidence type="ECO:0000313" key="10">
    <source>
        <dbReference type="EMBL" id="KAA9395265.1"/>
    </source>
</evidence>
<keyword evidence="5 8" id="KW-0812">Transmembrane</keyword>
<comment type="subcellular location">
    <subcellularLocation>
        <location evidence="1">Cell membrane</location>
        <topology evidence="1">Multi-pass membrane protein</topology>
    </subcellularLocation>
</comment>
<evidence type="ECO:0000256" key="6">
    <source>
        <dbReference type="ARBA" id="ARBA00022989"/>
    </source>
</evidence>
<dbReference type="AlphaFoldDB" id="A0A5J5L233"/>
<feature type="transmembrane region" description="Helical" evidence="8">
    <location>
        <begin position="256"/>
        <end position="273"/>
    </location>
</feature>
<evidence type="ECO:0000313" key="11">
    <source>
        <dbReference type="Proteomes" id="UP000325957"/>
    </source>
</evidence>
<feature type="transmembrane region" description="Helical" evidence="8">
    <location>
        <begin position="79"/>
        <end position="99"/>
    </location>
</feature>
<evidence type="ECO:0000256" key="5">
    <source>
        <dbReference type="ARBA" id="ARBA00022692"/>
    </source>
</evidence>
<evidence type="ECO:0000256" key="8">
    <source>
        <dbReference type="SAM" id="Phobius"/>
    </source>
</evidence>
<comment type="similarity">
    <text evidence="2">Belongs to the EamA transporter family.</text>
</comment>
<evidence type="ECO:0000256" key="3">
    <source>
        <dbReference type="ARBA" id="ARBA00022448"/>
    </source>
</evidence>
<organism evidence="10 11">
    <name type="scientific">Kocuria coralli</name>
    <dbReference type="NCBI Taxonomy" id="1461025"/>
    <lineage>
        <taxon>Bacteria</taxon>
        <taxon>Bacillati</taxon>
        <taxon>Actinomycetota</taxon>
        <taxon>Actinomycetes</taxon>
        <taxon>Micrococcales</taxon>
        <taxon>Micrococcaceae</taxon>
        <taxon>Kocuria</taxon>
    </lineage>
</organism>
<feature type="transmembrane region" description="Helical" evidence="8">
    <location>
        <begin position="16"/>
        <end position="40"/>
    </location>
</feature>
<feature type="transmembrane region" description="Helical" evidence="8">
    <location>
        <begin position="185"/>
        <end position="208"/>
    </location>
</feature>
<dbReference type="PANTHER" id="PTHR22911:SF137">
    <property type="entry name" value="SOLUTE CARRIER FAMILY 35 MEMBER G2-RELATED"/>
    <property type="match status" value="1"/>
</dbReference>
<feature type="transmembrane region" description="Helical" evidence="8">
    <location>
        <begin position="46"/>
        <end position="67"/>
    </location>
</feature>
<evidence type="ECO:0000256" key="1">
    <source>
        <dbReference type="ARBA" id="ARBA00004651"/>
    </source>
</evidence>
<feature type="transmembrane region" description="Helical" evidence="8">
    <location>
        <begin position="159"/>
        <end position="178"/>
    </location>
</feature>
<dbReference type="PANTHER" id="PTHR22911">
    <property type="entry name" value="ACYL-MALONYL CONDENSING ENZYME-RELATED"/>
    <property type="match status" value="1"/>
</dbReference>
<dbReference type="OrthoDB" id="369870at2"/>
<gene>
    <name evidence="10" type="primary">rarD</name>
    <name evidence="10" type="ORF">FCK90_02320</name>
</gene>
<dbReference type="SUPFAM" id="SSF103481">
    <property type="entry name" value="Multidrug resistance efflux transporter EmrE"/>
    <property type="match status" value="2"/>
</dbReference>
<feature type="transmembrane region" description="Helical" evidence="8">
    <location>
        <begin position="135"/>
        <end position="153"/>
    </location>
</feature>
<sequence>MTGPYLARDSEESRRGVLFGVSAYGLWGLLPLYFVALAPAGAWEIVALRVLFSLALCLVLLVLSGQFGRFVAAFTQPKALGLFLLSGVLIGCNWLLYTIATTTGHTLEASLGYFINPIVAIALGVVVLRERLRRLQWAAVGLGLAAVVVMSVFYGQVPWLSLGLAFSFGIYGLTKSMLGADWPALVSLTLETLAITPVAAVLCAWLAADGGLTLGGHGALHTALLAATGAVTVVPLLLFGLAAARIPLSTVGMLQYIAPILQFVIAVVIFHEAMPLDRWLGFGIVWVAVVVLLVDASRGPRRRRERLS</sequence>
<dbReference type="InterPro" id="IPR037185">
    <property type="entry name" value="EmrE-like"/>
</dbReference>
<feature type="domain" description="EamA" evidence="9">
    <location>
        <begin position="15"/>
        <end position="151"/>
    </location>
</feature>
<dbReference type="InterPro" id="IPR000620">
    <property type="entry name" value="EamA_dom"/>
</dbReference>
<dbReference type="Proteomes" id="UP000325957">
    <property type="component" value="Unassembled WGS sequence"/>
</dbReference>
<dbReference type="NCBIfam" id="TIGR00688">
    <property type="entry name" value="rarD"/>
    <property type="match status" value="1"/>
</dbReference>
<feature type="transmembrane region" description="Helical" evidence="8">
    <location>
        <begin position="279"/>
        <end position="296"/>
    </location>
</feature>
<keyword evidence="4" id="KW-1003">Cell membrane</keyword>
<comment type="caution">
    <text evidence="10">The sequence shown here is derived from an EMBL/GenBank/DDBJ whole genome shotgun (WGS) entry which is preliminary data.</text>
</comment>